<feature type="compositionally biased region" description="Polar residues" evidence="1">
    <location>
        <begin position="68"/>
        <end position="86"/>
    </location>
</feature>
<dbReference type="Proteomes" id="UP001596270">
    <property type="component" value="Unassembled WGS sequence"/>
</dbReference>
<evidence type="ECO:0000313" key="3">
    <source>
        <dbReference type="Proteomes" id="UP001596270"/>
    </source>
</evidence>
<feature type="compositionally biased region" description="Basic and acidic residues" evidence="1">
    <location>
        <begin position="42"/>
        <end position="60"/>
    </location>
</feature>
<protein>
    <submittedName>
        <fullName evidence="2">Uncharacterized protein</fullName>
    </submittedName>
</protein>
<gene>
    <name evidence="2" type="ORF">ACFQND_26620</name>
</gene>
<name>A0ABW1U4I1_9BURK</name>
<sequence length="86" mass="8661">MTAANMIGSGDGTRPTTDGGVDNVGAAGTFTPGQGGKSAPAPKEKMSETKKDSVAAKSDDSAPLDMRQSMSSSKNTEPVSSNLGRK</sequence>
<feature type="region of interest" description="Disordered" evidence="1">
    <location>
        <begin position="1"/>
        <end position="86"/>
    </location>
</feature>
<keyword evidence="3" id="KW-1185">Reference proteome</keyword>
<proteinExistence type="predicted"/>
<comment type="caution">
    <text evidence="2">The sequence shown here is derived from an EMBL/GenBank/DDBJ whole genome shotgun (WGS) entry which is preliminary data.</text>
</comment>
<evidence type="ECO:0000256" key="1">
    <source>
        <dbReference type="SAM" id="MobiDB-lite"/>
    </source>
</evidence>
<evidence type="ECO:0000313" key="2">
    <source>
        <dbReference type="EMBL" id="MFC6284816.1"/>
    </source>
</evidence>
<dbReference type="RefSeq" id="WP_371434911.1">
    <property type="nucleotide sequence ID" value="NZ_JBHSRS010000084.1"/>
</dbReference>
<dbReference type="EMBL" id="JBHSRS010000084">
    <property type="protein sequence ID" value="MFC6284816.1"/>
    <property type="molecule type" value="Genomic_DNA"/>
</dbReference>
<reference evidence="3" key="1">
    <citation type="journal article" date="2019" name="Int. J. Syst. Evol. Microbiol.">
        <title>The Global Catalogue of Microorganisms (GCM) 10K type strain sequencing project: providing services to taxonomists for standard genome sequencing and annotation.</title>
        <authorList>
            <consortium name="The Broad Institute Genomics Platform"/>
            <consortium name="The Broad Institute Genome Sequencing Center for Infectious Disease"/>
            <person name="Wu L."/>
            <person name="Ma J."/>
        </authorList>
    </citation>
    <scope>NUCLEOTIDE SEQUENCE [LARGE SCALE GENOMIC DNA]</scope>
    <source>
        <strain evidence="3">CCUG 39402</strain>
    </source>
</reference>
<organism evidence="2 3">
    <name type="scientific">Polaromonas aquatica</name>
    <dbReference type="NCBI Taxonomy" id="332657"/>
    <lineage>
        <taxon>Bacteria</taxon>
        <taxon>Pseudomonadati</taxon>
        <taxon>Pseudomonadota</taxon>
        <taxon>Betaproteobacteria</taxon>
        <taxon>Burkholderiales</taxon>
        <taxon>Comamonadaceae</taxon>
        <taxon>Polaromonas</taxon>
    </lineage>
</organism>
<accession>A0ABW1U4I1</accession>